<evidence type="ECO:0000256" key="6">
    <source>
        <dbReference type="ARBA" id="ARBA00023158"/>
    </source>
</evidence>
<dbReference type="RefSeq" id="XP_015595769.1">
    <property type="nucleotide sequence ID" value="XM_015740283.2"/>
</dbReference>
<accession>A0AAJ7FK65</accession>
<keyword evidence="5" id="KW-0694">RNA-binding</keyword>
<dbReference type="KEGG" id="ccin:107268003"/>
<dbReference type="AlphaFoldDB" id="A0AAJ7FK65"/>
<evidence type="ECO:0000256" key="1">
    <source>
        <dbReference type="ARBA" id="ARBA00004496"/>
    </source>
</evidence>
<dbReference type="Gene3D" id="3.40.50.2300">
    <property type="match status" value="1"/>
</dbReference>
<dbReference type="Pfam" id="PF23278">
    <property type="entry name" value="Piwi_N"/>
    <property type="match status" value="1"/>
</dbReference>
<dbReference type="InterPro" id="IPR003100">
    <property type="entry name" value="PAZ_dom"/>
</dbReference>
<dbReference type="Pfam" id="PF02171">
    <property type="entry name" value="Piwi"/>
    <property type="match status" value="1"/>
</dbReference>
<evidence type="ECO:0000259" key="9">
    <source>
        <dbReference type="PROSITE" id="PS50822"/>
    </source>
</evidence>
<dbReference type="SUPFAM" id="SSF53098">
    <property type="entry name" value="Ribonuclease H-like"/>
    <property type="match status" value="1"/>
</dbReference>
<dbReference type="PROSITE" id="PS50822">
    <property type="entry name" value="PIWI"/>
    <property type="match status" value="1"/>
</dbReference>
<keyword evidence="6" id="KW-0943">RNA-mediated gene silencing</keyword>
<evidence type="ECO:0000259" key="8">
    <source>
        <dbReference type="PROSITE" id="PS50821"/>
    </source>
</evidence>
<evidence type="ECO:0000256" key="4">
    <source>
        <dbReference type="ARBA" id="ARBA00022782"/>
    </source>
</evidence>
<comment type="subcellular location">
    <subcellularLocation>
        <location evidence="1">Cytoplasm</location>
    </subcellularLocation>
</comment>
<keyword evidence="3" id="KW-0963">Cytoplasm</keyword>
<reference evidence="11" key="1">
    <citation type="submission" date="2025-08" db="UniProtKB">
        <authorList>
            <consortium name="RefSeq"/>
        </authorList>
    </citation>
    <scope>IDENTIFICATION</scope>
</reference>
<proteinExistence type="inferred from homology"/>
<dbReference type="InterPro" id="IPR036397">
    <property type="entry name" value="RNaseH_sf"/>
</dbReference>
<dbReference type="GO" id="GO:0003723">
    <property type="term" value="F:RNA binding"/>
    <property type="evidence" value="ECO:0007669"/>
    <property type="project" value="UniProtKB-KW"/>
</dbReference>
<gene>
    <name evidence="11" type="primary">LOC107268003</name>
</gene>
<dbReference type="CTD" id="192669"/>
<protein>
    <submittedName>
        <fullName evidence="11">Piwi-like protein 1 isoform X1</fullName>
    </submittedName>
</protein>
<dbReference type="InterPro" id="IPR003165">
    <property type="entry name" value="Piwi"/>
</dbReference>
<dbReference type="GO" id="GO:0140965">
    <property type="term" value="P:secondary piRNA processing"/>
    <property type="evidence" value="ECO:0007669"/>
    <property type="project" value="UniProtKB-ARBA"/>
</dbReference>
<organism evidence="10 11">
    <name type="scientific">Cephus cinctus</name>
    <name type="common">Wheat stem sawfly</name>
    <dbReference type="NCBI Taxonomy" id="211228"/>
    <lineage>
        <taxon>Eukaryota</taxon>
        <taxon>Metazoa</taxon>
        <taxon>Ecdysozoa</taxon>
        <taxon>Arthropoda</taxon>
        <taxon>Hexapoda</taxon>
        <taxon>Insecta</taxon>
        <taxon>Pterygota</taxon>
        <taxon>Neoptera</taxon>
        <taxon>Endopterygota</taxon>
        <taxon>Hymenoptera</taxon>
        <taxon>Cephoidea</taxon>
        <taxon>Cephidae</taxon>
        <taxon>Cephus</taxon>
    </lineage>
</organism>
<dbReference type="Pfam" id="PF02170">
    <property type="entry name" value="PAZ"/>
    <property type="match status" value="1"/>
</dbReference>
<dbReference type="SUPFAM" id="SSF101690">
    <property type="entry name" value="PAZ domain"/>
    <property type="match status" value="1"/>
</dbReference>
<comment type="similarity">
    <text evidence="7">Belongs to the argonaute family. Piwi subfamily.</text>
</comment>
<keyword evidence="4" id="KW-0221">Differentiation</keyword>
<dbReference type="Gene3D" id="2.170.260.10">
    <property type="entry name" value="paz domain"/>
    <property type="match status" value="1"/>
</dbReference>
<evidence type="ECO:0000256" key="5">
    <source>
        <dbReference type="ARBA" id="ARBA00022884"/>
    </source>
</evidence>
<dbReference type="Proteomes" id="UP000694920">
    <property type="component" value="Unplaced"/>
</dbReference>
<dbReference type="GeneID" id="107268003"/>
<evidence type="ECO:0000256" key="7">
    <source>
        <dbReference type="ARBA" id="ARBA00038291"/>
    </source>
</evidence>
<dbReference type="SMART" id="SM00949">
    <property type="entry name" value="PAZ"/>
    <property type="match status" value="1"/>
</dbReference>
<dbReference type="PANTHER" id="PTHR22891">
    <property type="entry name" value="EUKARYOTIC TRANSLATION INITIATION FACTOR 2C"/>
    <property type="match status" value="1"/>
</dbReference>
<feature type="domain" description="PAZ" evidence="8">
    <location>
        <begin position="340"/>
        <end position="452"/>
    </location>
</feature>
<dbReference type="CDD" id="cd04658">
    <property type="entry name" value="Piwi_piwi-like_Euk"/>
    <property type="match status" value="1"/>
</dbReference>
<dbReference type="FunFam" id="2.170.260.10:FF:000003">
    <property type="entry name" value="Piwi-like RNA-mediated gene silencing 2"/>
    <property type="match status" value="1"/>
</dbReference>
<evidence type="ECO:0000256" key="2">
    <source>
        <dbReference type="ARBA" id="ARBA00022473"/>
    </source>
</evidence>
<dbReference type="GO" id="GO:0005737">
    <property type="term" value="C:cytoplasm"/>
    <property type="evidence" value="ECO:0007669"/>
    <property type="project" value="UniProtKB-SubCell"/>
</dbReference>
<dbReference type="InterPro" id="IPR036085">
    <property type="entry name" value="PAZ_dom_sf"/>
</dbReference>
<dbReference type="InterPro" id="IPR012337">
    <property type="entry name" value="RNaseH-like_sf"/>
</dbReference>
<evidence type="ECO:0000313" key="10">
    <source>
        <dbReference type="Proteomes" id="UP000694920"/>
    </source>
</evidence>
<sequence length="925" mass="104840">MEDSNKGPRPPGQRTKLSLLDLMKMKKAGTSQDSTLLSLQMPGTSQSTEQSTLPLIGRGRATLTHLQEQSADIASVGRGFSSPNILSPSRSIASPELPQALPKVGRGRASVLGMKQSLITTAASVSETQLPQGRKLQSSVDVGHLTTHLPQLSLSTTESLTQSEPISRQGEAGTVIEMTANHINLVQEPDRGLFQYEVTFAPNIDSRPLRTKLLNQHLAELGGVKTFDGAILFVPKKLKQDRMIFSSLHPDGSTVILTLIYKKEQSVSENIQFYNILIGKIMYALKLVRIGRQNFNPRAAHAVPQHRLELWPGYVTAVNEYEGGLKLCLDATHRVMRTDTVRDLMKDTYNKSPHNFRDTVTVEVVGMTVLTRYNNRTYHIDDIDWNKSPKFEFESKDNTKTSLIQYYKTHWNLDIKDHNQPLLVHRAKTRTNTGEEVENLVLLIPEFCYLAGLTDKIRSDFRIMRDLASVTRVSPEGRRDVIHRFINEVQNNEVTRKLLSDWGLRLENNTVNINGRVLPREKITFGNKNSDFVPENADWTSMTIRKPALRSVSMRSWCLIFTGKDSSICKDFLVMLKKVGMNMSLNIADPKIIQLENDRTENYLRELRRNINPNVDIVVAVCPSIRNDRYAAIKKLCCVEMPIASQVIVTKTISRKDKLKGVSEKIALQMNCKLGGALWALHIPFENLMVCGIDVFHAGEGKSSHGSVAGFVASLDKHLTTWYSKVCIQTPRQELIDLLKVCLVAAVNKYEKTNSRYPDRIVMYRDGVGDGQLDTVSRYEVNQLETAFSLIYPDYKPKMNVVVVQKRINTRLFRKVESRLDNPLPGTIVDSEVTRRNWYDFFLVSPYTRQGTVTPTHYIVIHDGIKLKPDYMQRLTYKLCHLYYNWPGTIRVPAPCQYAHKLAYLVGQSIQMEPNECLADKLYFL</sequence>
<dbReference type="CDD" id="cd02845">
    <property type="entry name" value="PAZ_piwi_like"/>
    <property type="match status" value="1"/>
</dbReference>
<dbReference type="FunFam" id="3.30.420.10:FF:000014">
    <property type="entry name" value="Piwi-like RNA-mediated gene silencing 1"/>
    <property type="match status" value="1"/>
</dbReference>
<dbReference type="SMART" id="SM00950">
    <property type="entry name" value="Piwi"/>
    <property type="match status" value="1"/>
</dbReference>
<keyword evidence="10" id="KW-1185">Reference proteome</keyword>
<name>A0AAJ7FK65_CEPCN</name>
<keyword evidence="2" id="KW-0217">Developmental protein</keyword>
<evidence type="ECO:0000313" key="11">
    <source>
        <dbReference type="RefSeq" id="XP_015595769.1"/>
    </source>
</evidence>
<evidence type="ECO:0000256" key="3">
    <source>
        <dbReference type="ARBA" id="ARBA00022490"/>
    </source>
</evidence>
<dbReference type="PROSITE" id="PS50821">
    <property type="entry name" value="PAZ"/>
    <property type="match status" value="1"/>
</dbReference>
<dbReference type="Gene3D" id="3.30.420.10">
    <property type="entry name" value="Ribonuclease H-like superfamily/Ribonuclease H"/>
    <property type="match status" value="1"/>
</dbReference>
<dbReference type="GO" id="GO:0030154">
    <property type="term" value="P:cell differentiation"/>
    <property type="evidence" value="ECO:0007669"/>
    <property type="project" value="UniProtKB-KW"/>
</dbReference>
<feature type="domain" description="Piwi" evidence="9">
    <location>
        <begin position="617"/>
        <end position="911"/>
    </location>
</feature>